<dbReference type="GO" id="GO:0003723">
    <property type="term" value="F:RNA binding"/>
    <property type="evidence" value="ECO:0007669"/>
    <property type="project" value="UniProtKB-UniRule"/>
</dbReference>
<feature type="compositionally biased region" description="Acidic residues" evidence="10">
    <location>
        <begin position="43"/>
        <end position="63"/>
    </location>
</feature>
<dbReference type="Pfam" id="PF00076">
    <property type="entry name" value="RRM_1"/>
    <property type="match status" value="1"/>
</dbReference>
<feature type="compositionally biased region" description="Basic and acidic residues" evidence="10">
    <location>
        <begin position="316"/>
        <end position="325"/>
    </location>
</feature>
<feature type="compositionally biased region" description="Basic and acidic residues" evidence="10">
    <location>
        <begin position="276"/>
        <end position="286"/>
    </location>
</feature>
<feature type="compositionally biased region" description="Basic and acidic residues" evidence="10">
    <location>
        <begin position="294"/>
        <end position="303"/>
    </location>
</feature>
<feature type="region of interest" description="Disordered" evidence="10">
    <location>
        <begin position="270"/>
        <end position="332"/>
    </location>
</feature>
<keyword evidence="13" id="KW-1185">Reference proteome</keyword>
<dbReference type="SMART" id="SM00360">
    <property type="entry name" value="RRM"/>
    <property type="match status" value="1"/>
</dbReference>
<dbReference type="EMBL" id="JAUEPN010000007">
    <property type="protein sequence ID" value="KAK3292115.1"/>
    <property type="molecule type" value="Genomic_DNA"/>
</dbReference>
<keyword evidence="6" id="KW-0539">Nucleus</keyword>
<feature type="domain" description="RRM" evidence="11">
    <location>
        <begin position="121"/>
        <end position="203"/>
    </location>
</feature>
<dbReference type="Proteomes" id="UP001278766">
    <property type="component" value="Unassembled WGS sequence"/>
</dbReference>
<dbReference type="GO" id="GO:0005730">
    <property type="term" value="C:nucleolus"/>
    <property type="evidence" value="ECO:0007669"/>
    <property type="project" value="UniProtKB-SubCell"/>
</dbReference>
<protein>
    <recommendedName>
        <fullName evidence="8">18S rRNA factor 2</fullName>
    </recommendedName>
</protein>
<comment type="caution">
    <text evidence="12">The sequence shown here is derived from an EMBL/GenBank/DDBJ whole genome shotgun (WGS) entry which is preliminary data.</text>
</comment>
<keyword evidence="3" id="KW-0690">Ribosome biogenesis</keyword>
<evidence type="ECO:0000256" key="4">
    <source>
        <dbReference type="ARBA" id="ARBA00022552"/>
    </source>
</evidence>
<dbReference type="InterPro" id="IPR012677">
    <property type="entry name" value="Nucleotide-bd_a/b_plait_sf"/>
</dbReference>
<evidence type="ECO:0000256" key="3">
    <source>
        <dbReference type="ARBA" id="ARBA00022517"/>
    </source>
</evidence>
<dbReference type="GO" id="GO:0000472">
    <property type="term" value="P:endonucleolytic cleavage to generate mature 5'-end of SSU-rRNA from (SSU-rRNA, 5.8S rRNA, LSU-rRNA)"/>
    <property type="evidence" value="ECO:0007669"/>
    <property type="project" value="TreeGrafter"/>
</dbReference>
<dbReference type="Gene3D" id="3.30.70.330">
    <property type="match status" value="1"/>
</dbReference>
<evidence type="ECO:0000256" key="2">
    <source>
        <dbReference type="ARBA" id="ARBA00005819"/>
    </source>
</evidence>
<evidence type="ECO:0000313" key="13">
    <source>
        <dbReference type="Proteomes" id="UP001278766"/>
    </source>
</evidence>
<evidence type="ECO:0000256" key="10">
    <source>
        <dbReference type="SAM" id="MobiDB-lite"/>
    </source>
</evidence>
<evidence type="ECO:0000256" key="7">
    <source>
        <dbReference type="ARBA" id="ARBA00025024"/>
    </source>
</evidence>
<feature type="compositionally biased region" description="Basic and acidic residues" evidence="10">
    <location>
        <begin position="18"/>
        <end position="31"/>
    </location>
</feature>
<evidence type="ECO:0000256" key="1">
    <source>
        <dbReference type="ARBA" id="ARBA00004604"/>
    </source>
</evidence>
<evidence type="ECO:0000256" key="9">
    <source>
        <dbReference type="PROSITE-ProRule" id="PRU00176"/>
    </source>
</evidence>
<organism evidence="12 13">
    <name type="scientific">Chaetomium fimeti</name>
    <dbReference type="NCBI Taxonomy" id="1854472"/>
    <lineage>
        <taxon>Eukaryota</taxon>
        <taxon>Fungi</taxon>
        <taxon>Dikarya</taxon>
        <taxon>Ascomycota</taxon>
        <taxon>Pezizomycotina</taxon>
        <taxon>Sordariomycetes</taxon>
        <taxon>Sordariomycetidae</taxon>
        <taxon>Sordariales</taxon>
        <taxon>Chaetomiaceae</taxon>
        <taxon>Chaetomium</taxon>
    </lineage>
</organism>
<reference evidence="12" key="1">
    <citation type="journal article" date="2023" name="Mol. Phylogenet. Evol.">
        <title>Genome-scale phylogeny and comparative genomics of the fungal order Sordariales.</title>
        <authorList>
            <person name="Hensen N."/>
            <person name="Bonometti L."/>
            <person name="Westerberg I."/>
            <person name="Brannstrom I.O."/>
            <person name="Guillou S."/>
            <person name="Cros-Aarteil S."/>
            <person name="Calhoun S."/>
            <person name="Haridas S."/>
            <person name="Kuo A."/>
            <person name="Mondo S."/>
            <person name="Pangilinan J."/>
            <person name="Riley R."/>
            <person name="LaButti K."/>
            <person name="Andreopoulos B."/>
            <person name="Lipzen A."/>
            <person name="Chen C."/>
            <person name="Yan M."/>
            <person name="Daum C."/>
            <person name="Ng V."/>
            <person name="Clum A."/>
            <person name="Steindorff A."/>
            <person name="Ohm R.A."/>
            <person name="Martin F."/>
            <person name="Silar P."/>
            <person name="Natvig D.O."/>
            <person name="Lalanne C."/>
            <person name="Gautier V."/>
            <person name="Ament-Velasquez S.L."/>
            <person name="Kruys A."/>
            <person name="Hutchinson M.I."/>
            <person name="Powell A.J."/>
            <person name="Barry K."/>
            <person name="Miller A.N."/>
            <person name="Grigoriev I.V."/>
            <person name="Debuchy R."/>
            <person name="Gladieux P."/>
            <person name="Hiltunen Thoren M."/>
            <person name="Johannesson H."/>
        </authorList>
    </citation>
    <scope>NUCLEOTIDE SEQUENCE</scope>
    <source>
        <strain evidence="12">CBS 168.71</strain>
    </source>
</reference>
<dbReference type="GeneID" id="87843061"/>
<feature type="region of interest" description="Disordered" evidence="10">
    <location>
        <begin position="1"/>
        <end position="100"/>
    </location>
</feature>
<name>A0AAE0LP53_9PEZI</name>
<evidence type="ECO:0000256" key="5">
    <source>
        <dbReference type="ARBA" id="ARBA00022884"/>
    </source>
</evidence>
<reference evidence="12" key="2">
    <citation type="submission" date="2023-06" db="EMBL/GenBank/DDBJ databases">
        <authorList>
            <consortium name="Lawrence Berkeley National Laboratory"/>
            <person name="Haridas S."/>
            <person name="Hensen N."/>
            <person name="Bonometti L."/>
            <person name="Westerberg I."/>
            <person name="Brannstrom I.O."/>
            <person name="Guillou S."/>
            <person name="Cros-Aarteil S."/>
            <person name="Calhoun S."/>
            <person name="Kuo A."/>
            <person name="Mondo S."/>
            <person name="Pangilinan J."/>
            <person name="Riley R."/>
            <person name="Labutti K."/>
            <person name="Andreopoulos B."/>
            <person name="Lipzen A."/>
            <person name="Chen C."/>
            <person name="Yanf M."/>
            <person name="Daum C."/>
            <person name="Ng V."/>
            <person name="Clum A."/>
            <person name="Steindorff A."/>
            <person name="Ohm R."/>
            <person name="Martin F."/>
            <person name="Silar P."/>
            <person name="Natvig D."/>
            <person name="Lalanne C."/>
            <person name="Gautier V."/>
            <person name="Ament-Velasquez S.L."/>
            <person name="Kruys A."/>
            <person name="Hutchinson M.I."/>
            <person name="Powell A.J."/>
            <person name="Barry K."/>
            <person name="Miller A.N."/>
            <person name="Grigoriev I.V."/>
            <person name="Debuchy R."/>
            <person name="Gladieux P."/>
            <person name="Thoren M.H."/>
            <person name="Johannesson H."/>
        </authorList>
    </citation>
    <scope>NUCLEOTIDE SEQUENCE</scope>
    <source>
        <strain evidence="12">CBS 168.71</strain>
    </source>
</reference>
<dbReference type="GO" id="GO:0034462">
    <property type="term" value="P:small-subunit processome assembly"/>
    <property type="evidence" value="ECO:0007669"/>
    <property type="project" value="TreeGrafter"/>
</dbReference>
<dbReference type="SUPFAM" id="SSF54928">
    <property type="entry name" value="RNA-binding domain, RBD"/>
    <property type="match status" value="1"/>
</dbReference>
<comment type="similarity">
    <text evidence="2">Belongs to the ESF2/ABP1 family.</text>
</comment>
<dbReference type="PROSITE" id="PS50102">
    <property type="entry name" value="RRM"/>
    <property type="match status" value="1"/>
</dbReference>
<evidence type="ECO:0000313" key="12">
    <source>
        <dbReference type="EMBL" id="KAK3292115.1"/>
    </source>
</evidence>
<dbReference type="InterPro" id="IPR035979">
    <property type="entry name" value="RBD_domain_sf"/>
</dbReference>
<proteinExistence type="inferred from homology"/>
<feature type="compositionally biased region" description="Basic and acidic residues" evidence="10">
    <location>
        <begin position="64"/>
        <end position="80"/>
    </location>
</feature>
<sequence length="332" mass="37196">MSADKRNQFLDAGDSDDDAGHGYDSEEDFQKGGRSAKRRRVDDDESDAEDVSDQEEGHGEDEEPSLREHTADSGDARGDDEITEEGPLGGKSDLPAELPGVSKPLAKKNLIASEAAIKKSGVVYLSRIPPFMKPAKLRSLLEPYGKINRIFLTPEDPTEHTRRVRNGGNKKRSFTEGWVEFVKKKDAKKVCDLLNAQTIGGKKSSWYHDDVWALKYLNGFKWHHLTEQISAENAERTSRMRAEIAKTTRENKEFVRNVERAKVINGIQSKAAAKRKNTEDGEEKAGGEAAAGKTDGEPAQDKRRTFKQIPLAKKRKQEEQPEHVQRVLSKIF</sequence>
<dbReference type="GO" id="GO:0000480">
    <property type="term" value="P:endonucleolytic cleavage in 5'-ETS of tricistronic rRNA transcript (SSU-rRNA, 5.8S rRNA, LSU-rRNA)"/>
    <property type="evidence" value="ECO:0007669"/>
    <property type="project" value="TreeGrafter"/>
</dbReference>
<comment type="function">
    <text evidence="7">Involved in the small subunit (SSU) processome assembly and function, and in the 18S rRNA synthesis. Required for the early cleavages at sites A0, A1 and A2.</text>
</comment>
<dbReference type="InterPro" id="IPR039119">
    <property type="entry name" value="ABT1/Esf2"/>
</dbReference>
<dbReference type="AlphaFoldDB" id="A0AAE0LP53"/>
<dbReference type="GO" id="GO:0000447">
    <property type="term" value="P:endonucleolytic cleavage in ITS1 to separate SSU-rRNA from 5.8S rRNA and LSU-rRNA from tricistronic rRNA transcript (SSU-rRNA, 5.8S rRNA, LSU-rRNA)"/>
    <property type="evidence" value="ECO:0007669"/>
    <property type="project" value="TreeGrafter"/>
</dbReference>
<dbReference type="RefSeq" id="XP_062655629.1">
    <property type="nucleotide sequence ID" value="XM_062806113.1"/>
</dbReference>
<evidence type="ECO:0000259" key="11">
    <source>
        <dbReference type="PROSITE" id="PS50102"/>
    </source>
</evidence>
<dbReference type="InterPro" id="IPR000504">
    <property type="entry name" value="RRM_dom"/>
</dbReference>
<evidence type="ECO:0000256" key="8">
    <source>
        <dbReference type="ARBA" id="ARBA00032634"/>
    </source>
</evidence>
<dbReference type="InterPro" id="IPR034353">
    <property type="entry name" value="ABT1/ESF2_RRM"/>
</dbReference>
<comment type="subcellular location">
    <subcellularLocation>
        <location evidence="1">Nucleus</location>
        <location evidence="1">Nucleolus</location>
    </subcellularLocation>
</comment>
<gene>
    <name evidence="12" type="ORF">B0H64DRAFT_434942</name>
</gene>
<dbReference type="PANTHER" id="PTHR12311:SF7">
    <property type="entry name" value="ACTIVATOR OF BASAL TRANSCRIPTION 1"/>
    <property type="match status" value="1"/>
</dbReference>
<keyword evidence="4" id="KW-0698">rRNA processing</keyword>
<dbReference type="PANTHER" id="PTHR12311">
    <property type="entry name" value="ACTIVATOR OF BASAL TRANSCRIPTION 1"/>
    <property type="match status" value="1"/>
</dbReference>
<dbReference type="CDD" id="cd12263">
    <property type="entry name" value="RRM_ABT1_like"/>
    <property type="match status" value="1"/>
</dbReference>
<dbReference type="FunFam" id="3.30.70.330:FF:001147">
    <property type="entry name" value="Pre-rRNA-processing protein esf-2"/>
    <property type="match status" value="1"/>
</dbReference>
<keyword evidence="5 9" id="KW-0694">RNA-binding</keyword>
<evidence type="ECO:0000256" key="6">
    <source>
        <dbReference type="ARBA" id="ARBA00023242"/>
    </source>
</evidence>
<accession>A0AAE0LP53</accession>